<feature type="domain" description="Cytochrome c" evidence="11">
    <location>
        <begin position="205"/>
        <end position="314"/>
    </location>
</feature>
<dbReference type="GO" id="GO:0020037">
    <property type="term" value="F:heme binding"/>
    <property type="evidence" value="ECO:0007669"/>
    <property type="project" value="InterPro"/>
</dbReference>
<evidence type="ECO:0000256" key="5">
    <source>
        <dbReference type="ARBA" id="ARBA00022729"/>
    </source>
</evidence>
<dbReference type="Pfam" id="PF00034">
    <property type="entry name" value="Cytochrom_C"/>
    <property type="match status" value="1"/>
</dbReference>
<reference evidence="12 13" key="1">
    <citation type="submission" date="2017-10" db="EMBL/GenBank/DDBJ databases">
        <title>Nyctiphanis sp. nov., isolated from the stomach of the euphausiid Nyctiphanes simplex (Hansen, 1911) in the Gulf of California.</title>
        <authorList>
            <person name="Gomez-Gil B."/>
            <person name="Aguilar-Mendez M."/>
            <person name="Lopez-Cortes A."/>
            <person name="Gomez-Gutierrez J."/>
            <person name="Roque A."/>
            <person name="Lang E."/>
            <person name="Gonzalez-Castillo A."/>
        </authorList>
    </citation>
    <scope>NUCLEOTIDE SEQUENCE [LARGE SCALE GENOMIC DNA]</scope>
    <source>
        <strain evidence="12 13">CAIM 600</strain>
    </source>
</reference>
<dbReference type="RefSeq" id="WP_129121334.1">
    <property type="nucleotide sequence ID" value="NZ_PEIB01000003.1"/>
</dbReference>
<evidence type="ECO:0000256" key="8">
    <source>
        <dbReference type="ARBA" id="ARBA00023136"/>
    </source>
</evidence>
<evidence type="ECO:0000259" key="11">
    <source>
        <dbReference type="PROSITE" id="PS51007"/>
    </source>
</evidence>
<evidence type="ECO:0000256" key="1">
    <source>
        <dbReference type="ARBA" id="ARBA00004236"/>
    </source>
</evidence>
<keyword evidence="10" id="KW-0812">Transmembrane</keyword>
<keyword evidence="7 9" id="KW-0408">Iron</keyword>
<keyword evidence="3 9" id="KW-0349">Heme</keyword>
<evidence type="ECO:0000256" key="10">
    <source>
        <dbReference type="SAM" id="Phobius"/>
    </source>
</evidence>
<keyword evidence="10" id="KW-1133">Transmembrane helix</keyword>
<evidence type="ECO:0000313" key="12">
    <source>
        <dbReference type="EMBL" id="RXJ74371.1"/>
    </source>
</evidence>
<dbReference type="OrthoDB" id="9811281at2"/>
<evidence type="ECO:0000256" key="6">
    <source>
        <dbReference type="ARBA" id="ARBA00022737"/>
    </source>
</evidence>
<evidence type="ECO:0000256" key="3">
    <source>
        <dbReference type="ARBA" id="ARBA00022617"/>
    </source>
</evidence>
<evidence type="ECO:0000256" key="7">
    <source>
        <dbReference type="ARBA" id="ARBA00023004"/>
    </source>
</evidence>
<organism evidence="12 13">
    <name type="scientific">Veronia nyctiphanis</name>
    <dbReference type="NCBI Taxonomy" id="1278244"/>
    <lineage>
        <taxon>Bacteria</taxon>
        <taxon>Pseudomonadati</taxon>
        <taxon>Pseudomonadota</taxon>
        <taxon>Gammaproteobacteria</taxon>
        <taxon>Vibrionales</taxon>
        <taxon>Vibrionaceae</taxon>
        <taxon>Veronia</taxon>
    </lineage>
</organism>
<name>A0A4Q0YZ25_9GAMM</name>
<dbReference type="Gene3D" id="1.10.760.10">
    <property type="entry name" value="Cytochrome c-like domain"/>
    <property type="match status" value="2"/>
</dbReference>
<accession>A0A4Q0YZ25</accession>
<dbReference type="GO" id="GO:0005886">
    <property type="term" value="C:plasma membrane"/>
    <property type="evidence" value="ECO:0007669"/>
    <property type="project" value="UniProtKB-SubCell"/>
</dbReference>
<evidence type="ECO:0000256" key="4">
    <source>
        <dbReference type="ARBA" id="ARBA00022723"/>
    </source>
</evidence>
<feature type="transmembrane region" description="Helical" evidence="10">
    <location>
        <begin position="21"/>
        <end position="41"/>
    </location>
</feature>
<dbReference type="PANTHER" id="PTHR35008:SF8">
    <property type="entry name" value="ALCOHOL DEHYDROGENASE CYTOCHROME C SUBUNIT"/>
    <property type="match status" value="1"/>
</dbReference>
<dbReference type="EMBL" id="PEIB01000003">
    <property type="protein sequence ID" value="RXJ74371.1"/>
    <property type="molecule type" value="Genomic_DNA"/>
</dbReference>
<protein>
    <submittedName>
        <fullName evidence="12">Diheme cytochrome c-553</fullName>
    </submittedName>
</protein>
<dbReference type="InterPro" id="IPR014353">
    <property type="entry name" value="Membr-bd_ADH_cyt_c"/>
</dbReference>
<evidence type="ECO:0000256" key="2">
    <source>
        <dbReference type="ARBA" id="ARBA00022475"/>
    </source>
</evidence>
<dbReference type="PANTHER" id="PTHR35008">
    <property type="entry name" value="BLL4482 PROTEIN-RELATED"/>
    <property type="match status" value="1"/>
</dbReference>
<keyword evidence="13" id="KW-1185">Reference proteome</keyword>
<keyword evidence="8 10" id="KW-0472">Membrane</keyword>
<sequence length="325" mass="35998">MSWLAQRLALYPLTKWQRKRFVVGGIAIIVSGVFCLIVMLYPSLVWDRSSSNINSLTPDVKNGKYIYHLSGCSACHTEHVPGAEELAGGKRLRTPFGILVAPNVTPDPLAGIGGWSVEKFADATRLGISPDGEHYYPAFPYTSYSRMTDQDIVDLKAYIDTQITPVNEKAEARDLLFPFNIRQGMGMWKLLYLDDNPKTSKVVGEEAKRGEYLVEVLGHCGECHSPRDIMGGVIRTRWMAGVPVGEFNPAPNITNTKDGTLHWTDQQWLDFLQTGVLPDGNYTGGEMALVVEEITSHLNDQDARAMVKYFRSLSDEGGADAVNPD</sequence>
<dbReference type="GO" id="GO:0016614">
    <property type="term" value="F:oxidoreductase activity, acting on CH-OH group of donors"/>
    <property type="evidence" value="ECO:0007669"/>
    <property type="project" value="InterPro"/>
</dbReference>
<gene>
    <name evidence="12" type="ORF">CS022_04840</name>
</gene>
<proteinExistence type="predicted"/>
<keyword evidence="6" id="KW-0677">Repeat</keyword>
<keyword evidence="4 9" id="KW-0479">Metal-binding</keyword>
<dbReference type="PIRSF" id="PIRSF000018">
    <property type="entry name" value="Mb_ADH_cyt_c"/>
    <property type="match status" value="1"/>
</dbReference>
<dbReference type="GO" id="GO:0005506">
    <property type="term" value="F:iron ion binding"/>
    <property type="evidence" value="ECO:0007669"/>
    <property type="project" value="InterPro"/>
</dbReference>
<dbReference type="Proteomes" id="UP000290287">
    <property type="component" value="Unassembled WGS sequence"/>
</dbReference>
<dbReference type="InterPro" id="IPR036909">
    <property type="entry name" value="Cyt_c-like_dom_sf"/>
</dbReference>
<dbReference type="PROSITE" id="PS51007">
    <property type="entry name" value="CYTC"/>
    <property type="match status" value="2"/>
</dbReference>
<dbReference type="AlphaFoldDB" id="A0A4Q0YZ25"/>
<comment type="caution">
    <text evidence="12">The sequence shown here is derived from an EMBL/GenBank/DDBJ whole genome shotgun (WGS) entry which is preliminary data.</text>
</comment>
<dbReference type="GO" id="GO:0009055">
    <property type="term" value="F:electron transfer activity"/>
    <property type="evidence" value="ECO:0007669"/>
    <property type="project" value="InterPro"/>
</dbReference>
<keyword evidence="2" id="KW-1003">Cell membrane</keyword>
<dbReference type="SUPFAM" id="SSF46626">
    <property type="entry name" value="Cytochrome c"/>
    <property type="match status" value="2"/>
</dbReference>
<keyword evidence="5" id="KW-0732">Signal</keyword>
<comment type="subcellular location">
    <subcellularLocation>
        <location evidence="1">Cell membrane</location>
    </subcellularLocation>
</comment>
<feature type="domain" description="Cytochrome c" evidence="11">
    <location>
        <begin position="58"/>
        <end position="163"/>
    </location>
</feature>
<dbReference type="InterPro" id="IPR009056">
    <property type="entry name" value="Cyt_c-like_dom"/>
</dbReference>
<evidence type="ECO:0000313" key="13">
    <source>
        <dbReference type="Proteomes" id="UP000290287"/>
    </source>
</evidence>
<evidence type="ECO:0000256" key="9">
    <source>
        <dbReference type="PROSITE-ProRule" id="PRU00433"/>
    </source>
</evidence>
<dbReference type="InterPro" id="IPR051459">
    <property type="entry name" value="Cytochrome_c-type_DH"/>
</dbReference>